<keyword evidence="8 10" id="KW-0299">Galactose metabolism</keyword>
<dbReference type="PANTHER" id="PTHR39191">
    <property type="entry name" value="GALACTOSE-1-PHOSPHATE URIDYLYLTRANSFERASE"/>
    <property type="match status" value="1"/>
</dbReference>
<comment type="similarity">
    <text evidence="4 10">Belongs to the galactose-1-phosphate uridylyltransferase type 2 family.</text>
</comment>
<evidence type="ECO:0000256" key="6">
    <source>
        <dbReference type="ARBA" id="ARBA00022679"/>
    </source>
</evidence>
<evidence type="ECO:0000256" key="2">
    <source>
        <dbReference type="ARBA" id="ARBA00004496"/>
    </source>
</evidence>
<protein>
    <recommendedName>
        <fullName evidence="10">Galactose-1-phosphate uridylyltransferase</fullName>
        <shortName evidence="10">Gal-1-P uridylyltransferase</shortName>
        <ecNumber evidence="10">2.7.7.12</ecNumber>
    </recommendedName>
    <alternativeName>
        <fullName evidence="10">UDP-glucose--hexose-1-phosphate uridylyltransferase</fullName>
    </alternativeName>
</protein>
<dbReference type="GO" id="GO:0008108">
    <property type="term" value="F:UDP-glucose:hexose-1-phosphate uridylyltransferase activity"/>
    <property type="evidence" value="ECO:0007669"/>
    <property type="project" value="UniProtKB-UniRule"/>
</dbReference>
<evidence type="ECO:0000256" key="9">
    <source>
        <dbReference type="ARBA" id="ARBA00023277"/>
    </source>
</evidence>
<organism evidence="13 14">
    <name type="scientific">Parageobacillus thermoglucosidasius</name>
    <name type="common">Geobacillus thermoglucosidasius</name>
    <dbReference type="NCBI Taxonomy" id="1426"/>
    <lineage>
        <taxon>Bacteria</taxon>
        <taxon>Bacillati</taxon>
        <taxon>Bacillota</taxon>
        <taxon>Bacilli</taxon>
        <taxon>Bacillales</taxon>
        <taxon>Anoxybacillaceae</taxon>
        <taxon>Parageobacillus</taxon>
    </lineage>
</organism>
<evidence type="ECO:0000256" key="10">
    <source>
        <dbReference type="HAMAP-Rule" id="MF_00571"/>
    </source>
</evidence>
<dbReference type="GO" id="GO:0006012">
    <property type="term" value="P:galactose metabolic process"/>
    <property type="evidence" value="ECO:0007669"/>
    <property type="project" value="UniProtKB-UniRule"/>
</dbReference>
<dbReference type="PANTHER" id="PTHR39191:SF1">
    <property type="entry name" value="DUF4922 DOMAIN-CONTAINING PROTEIN"/>
    <property type="match status" value="1"/>
</dbReference>
<evidence type="ECO:0000256" key="1">
    <source>
        <dbReference type="ARBA" id="ARBA00001107"/>
    </source>
</evidence>
<comment type="catalytic activity">
    <reaction evidence="1 10">
        <text>alpha-D-galactose 1-phosphate + UDP-alpha-D-glucose = alpha-D-glucose 1-phosphate + UDP-alpha-D-galactose</text>
        <dbReference type="Rhea" id="RHEA:13989"/>
        <dbReference type="ChEBI" id="CHEBI:58336"/>
        <dbReference type="ChEBI" id="CHEBI:58601"/>
        <dbReference type="ChEBI" id="CHEBI:58885"/>
        <dbReference type="ChEBI" id="CHEBI:66914"/>
        <dbReference type="EC" id="2.7.7.12"/>
    </reaction>
</comment>
<evidence type="ECO:0000259" key="11">
    <source>
        <dbReference type="Pfam" id="PF01087"/>
    </source>
</evidence>
<evidence type="ECO:0000256" key="3">
    <source>
        <dbReference type="ARBA" id="ARBA00004947"/>
    </source>
</evidence>
<keyword evidence="6 10" id="KW-0808">Transferase</keyword>
<evidence type="ECO:0000256" key="8">
    <source>
        <dbReference type="ARBA" id="ARBA00023144"/>
    </source>
</evidence>
<sequence length="513" mass="59819">MADILAAVEQLIQYGVKSGLLHREDIVYARNRLLAALRLEEWRPVEVKDTSFSSPSPILETVLDWAYERGLLQTNTTVERDIWSTKLMDCLMPRPSEVIREFYAKYHKEAKLATDWFYSFSKASNYIQTARIAKNQQWKVKTAYGELDITINLSKPEKDPREIAKLKDVSPSSYPKCPLCKENEGYEGTWHHPARSNHRVIPITLLDETWYFQYSPYVYYNEHCIVFHAEHVPMKMERKTFARLLDFIEKFPHYFIGSNADLPIVGGSILAHDHFQGGNYTFAMEKAEIEEYILFPPFPSLTAGIVRWPMSVIRLCGKKEEVLEAADCIYETWRTYSDPSVDIYANSGNVPHNTVTPIARRRGDLFEMDIVLRNNRTSYEHPYGIFHPHKELHHIKKENIGLIEVMGFAVLPGRLAGELEALATYLVRNTKKDKWDETLLKHRDWYEHIRAAYPNITEENVSDILRHEVGQRFITVLEHAGVFKRNEKGKQAFRTFLRKVQENVMTRGRTFKR</sequence>
<dbReference type="InterPro" id="IPR000766">
    <property type="entry name" value="GalP_uridyl_Trfase_II"/>
</dbReference>
<dbReference type="NCBIfam" id="TIGR01239">
    <property type="entry name" value="galT_2"/>
    <property type="match status" value="1"/>
</dbReference>
<dbReference type="PIRSF" id="PIRSF006005">
    <property type="entry name" value="GalT_BS"/>
    <property type="match status" value="1"/>
</dbReference>
<dbReference type="AlphaFoldDB" id="A0AAN0YTM9"/>
<name>A0AAN0YTM9_PARTM</name>
<dbReference type="RefSeq" id="WP_003249692.1">
    <property type="nucleotide sequence ID" value="NZ_CP012712.1"/>
</dbReference>
<keyword evidence="9 10" id="KW-0119">Carbohydrate metabolism</keyword>
<evidence type="ECO:0000259" key="12">
    <source>
        <dbReference type="Pfam" id="PF02744"/>
    </source>
</evidence>
<dbReference type="KEGG" id="ptl:AOT13_15310"/>
<comment type="pathway">
    <text evidence="3 10">Carbohydrate metabolism; galactose metabolism.</text>
</comment>
<dbReference type="Pfam" id="PF01087">
    <property type="entry name" value="GalP_UDP_transf"/>
    <property type="match status" value="1"/>
</dbReference>
<evidence type="ECO:0000256" key="4">
    <source>
        <dbReference type="ARBA" id="ARBA00008706"/>
    </source>
</evidence>
<feature type="domain" description="Galactose-1-phosphate uridyl transferase C-terminal" evidence="12">
    <location>
        <begin position="249"/>
        <end position="431"/>
    </location>
</feature>
<dbReference type="NCBIfam" id="NF003629">
    <property type="entry name" value="PRK05270.1-2"/>
    <property type="match status" value="1"/>
</dbReference>
<dbReference type="PROSITE" id="PS01163">
    <property type="entry name" value="GAL_P_UDP_TRANSF_II"/>
    <property type="match status" value="1"/>
</dbReference>
<reference evidence="14" key="1">
    <citation type="journal article" date="2016" name="Genome Announc.">
        <title>Complete Genome Sequence of Geobacillus thermoglucosidasius NCIMB 11955, the Progenitor of a Bioethanol Production Strain.</title>
        <authorList>
            <person name="Sheng L."/>
            <person name="Zhang Y."/>
            <person name="Minton N.P."/>
        </authorList>
    </citation>
    <scope>NUCLEOTIDE SEQUENCE [LARGE SCALE GENOMIC DNA]</scope>
    <source>
        <strain evidence="14">NCIMB 11955</strain>
    </source>
</reference>
<evidence type="ECO:0000256" key="5">
    <source>
        <dbReference type="ARBA" id="ARBA00022490"/>
    </source>
</evidence>
<dbReference type="InterPro" id="IPR005850">
    <property type="entry name" value="GalP_Utransf_C"/>
</dbReference>
<proteinExistence type="inferred from homology"/>
<evidence type="ECO:0000313" key="13">
    <source>
        <dbReference type="EMBL" id="ANZ31338.1"/>
    </source>
</evidence>
<dbReference type="EC" id="2.7.7.12" evidence="10"/>
<dbReference type="GO" id="GO:0005737">
    <property type="term" value="C:cytoplasm"/>
    <property type="evidence" value="ECO:0007669"/>
    <property type="project" value="UniProtKB-SubCell"/>
</dbReference>
<dbReference type="GeneID" id="56926802"/>
<evidence type="ECO:0000256" key="7">
    <source>
        <dbReference type="ARBA" id="ARBA00022695"/>
    </source>
</evidence>
<dbReference type="InterPro" id="IPR023425">
    <property type="entry name" value="GalP_uridyl_Trfase_II_CS"/>
</dbReference>
<keyword evidence="7 10" id="KW-0548">Nucleotidyltransferase</keyword>
<accession>A0AAN0YTM9</accession>
<dbReference type="InterPro" id="IPR005849">
    <property type="entry name" value="GalP_Utransf_N"/>
</dbReference>
<evidence type="ECO:0000313" key="14">
    <source>
        <dbReference type="Proteomes" id="UP000093052"/>
    </source>
</evidence>
<dbReference type="Proteomes" id="UP000093052">
    <property type="component" value="Chromosome"/>
</dbReference>
<keyword evidence="5 10" id="KW-0963">Cytoplasm</keyword>
<dbReference type="Pfam" id="PF02744">
    <property type="entry name" value="GalP_UDP_tr_C"/>
    <property type="match status" value="1"/>
</dbReference>
<keyword evidence="14" id="KW-1185">Reference proteome</keyword>
<feature type="domain" description="Galactose-1-phosphate uridyl transferase N-terminal" evidence="11">
    <location>
        <begin position="23"/>
        <end position="233"/>
    </location>
</feature>
<dbReference type="EMBL" id="CP016622">
    <property type="protein sequence ID" value="ANZ31338.1"/>
    <property type="molecule type" value="Genomic_DNA"/>
</dbReference>
<gene>
    <name evidence="10" type="primary">galT</name>
    <name evidence="13" type="ORF">BCV53_15340</name>
</gene>
<comment type="subcellular location">
    <subcellularLocation>
        <location evidence="2 10">Cytoplasm</location>
    </subcellularLocation>
</comment>
<dbReference type="HAMAP" id="MF_00571">
    <property type="entry name" value="GalP_UDP_trans"/>
    <property type="match status" value="1"/>
</dbReference>